<protein>
    <submittedName>
        <fullName evidence="2">Putative secreted or membrane protein</fullName>
    </submittedName>
</protein>
<dbReference type="AlphaFoldDB" id="M5SKT1"/>
<feature type="compositionally biased region" description="Basic and acidic residues" evidence="1">
    <location>
        <begin position="136"/>
        <end position="152"/>
    </location>
</feature>
<dbReference type="PATRIC" id="fig|1263868.3.peg.2932"/>
<comment type="caution">
    <text evidence="2">The sequence shown here is derived from an EMBL/GenBank/DDBJ whole genome shotgun (WGS) entry which is preliminary data.</text>
</comment>
<proteinExistence type="predicted"/>
<evidence type="ECO:0000313" key="3">
    <source>
        <dbReference type="Proteomes" id="UP000011996"/>
    </source>
</evidence>
<dbReference type="EMBL" id="ANOF01000085">
    <property type="protein sequence ID" value="EMI26809.1"/>
    <property type="molecule type" value="Genomic_DNA"/>
</dbReference>
<accession>M5SKT1</accession>
<feature type="region of interest" description="Disordered" evidence="1">
    <location>
        <begin position="136"/>
        <end position="159"/>
    </location>
</feature>
<name>M5SKT1_9BACT</name>
<dbReference type="OrthoDB" id="9984561at2"/>
<gene>
    <name evidence="2" type="ORF">RESH_02702</name>
</gene>
<dbReference type="RefSeq" id="WP_008666838.1">
    <property type="nucleotide sequence ID" value="NZ_ANOF01000085.1"/>
</dbReference>
<evidence type="ECO:0000313" key="2">
    <source>
        <dbReference type="EMBL" id="EMI26809.1"/>
    </source>
</evidence>
<reference evidence="2 3" key="1">
    <citation type="journal article" date="2013" name="Mar. Genomics">
        <title>Expression of sulfatases in Rhodopirellula baltica and the diversity of sulfatases in the genus Rhodopirellula.</title>
        <authorList>
            <person name="Wegner C.E."/>
            <person name="Richter-Heitmann T."/>
            <person name="Klindworth A."/>
            <person name="Klockow C."/>
            <person name="Richter M."/>
            <person name="Achstetter T."/>
            <person name="Glockner F.O."/>
            <person name="Harder J."/>
        </authorList>
    </citation>
    <scope>NUCLEOTIDE SEQUENCE [LARGE SCALE GENOMIC DNA]</scope>
    <source>
        <strain evidence="2 3">SH398</strain>
    </source>
</reference>
<organism evidence="2 3">
    <name type="scientific">Rhodopirellula europaea SH398</name>
    <dbReference type="NCBI Taxonomy" id="1263868"/>
    <lineage>
        <taxon>Bacteria</taxon>
        <taxon>Pseudomonadati</taxon>
        <taxon>Planctomycetota</taxon>
        <taxon>Planctomycetia</taxon>
        <taxon>Pirellulales</taxon>
        <taxon>Pirellulaceae</taxon>
        <taxon>Rhodopirellula</taxon>
    </lineage>
</organism>
<evidence type="ECO:0000256" key="1">
    <source>
        <dbReference type="SAM" id="MobiDB-lite"/>
    </source>
</evidence>
<sequence length="159" mass="17298">MFEALVILGLIAVAGIVAAVYDAIKNQDDDSVAAFGEQPGDKIQSLFALDDIQGEWKMVSVGKNGNFAPSMVMQNSDLRMVIDGERYSVNGSAGKIVLRSEGTSTIMDQLDDNGDTHLCIVRLRNDELEICQGEVGDSRPVDFNPERSDDASLTRFARI</sequence>
<dbReference type="Proteomes" id="UP000011996">
    <property type="component" value="Unassembled WGS sequence"/>
</dbReference>